<evidence type="ECO:0000256" key="3">
    <source>
        <dbReference type="ARBA" id="ARBA00008218"/>
    </source>
</evidence>
<keyword evidence="11" id="KW-1185">Reference proteome</keyword>
<gene>
    <name evidence="10" type="ORF">BN7_4308</name>
</gene>
<comment type="similarity">
    <text evidence="3">Belongs to the SNUT3 family.</text>
</comment>
<comment type="subcellular location">
    <subcellularLocation>
        <location evidence="2">Nucleus</location>
    </subcellularLocation>
</comment>
<dbReference type="eggNOG" id="ENOG502SBIM">
    <property type="taxonomic scope" value="Eukaryota"/>
</dbReference>
<feature type="compositionally biased region" description="Basic and acidic residues" evidence="8">
    <location>
        <begin position="1"/>
        <end position="16"/>
    </location>
</feature>
<feature type="region of interest" description="Disordered" evidence="8">
    <location>
        <begin position="1"/>
        <end position="156"/>
    </location>
</feature>
<evidence type="ECO:0000256" key="8">
    <source>
        <dbReference type="SAM" id="MobiDB-lite"/>
    </source>
</evidence>
<proteinExistence type="inferred from homology"/>
<dbReference type="InParanoid" id="K0KHR0"/>
<evidence type="ECO:0000256" key="4">
    <source>
        <dbReference type="ARBA" id="ARBA00011825"/>
    </source>
</evidence>
<evidence type="ECO:0000256" key="2">
    <source>
        <dbReference type="ARBA" id="ARBA00004123"/>
    </source>
</evidence>
<dbReference type="HOGENOM" id="CLU_075596_3_1_1"/>
<keyword evidence="6" id="KW-0508">mRNA splicing</keyword>
<feature type="compositionally biased region" description="Basic and acidic residues" evidence="8">
    <location>
        <begin position="138"/>
        <end position="156"/>
    </location>
</feature>
<feature type="domain" description="U4/U6.U5 small nuclear ribonucleoprotein 27kDa protein" evidence="9">
    <location>
        <begin position="98"/>
        <end position="150"/>
    </location>
</feature>
<dbReference type="GO" id="GO:0008380">
    <property type="term" value="P:RNA splicing"/>
    <property type="evidence" value="ECO:0007669"/>
    <property type="project" value="UniProtKB-KW"/>
</dbReference>
<evidence type="ECO:0000256" key="5">
    <source>
        <dbReference type="ARBA" id="ARBA00022664"/>
    </source>
</evidence>
<dbReference type="InterPro" id="IPR013957">
    <property type="entry name" value="SNRNP27"/>
</dbReference>
<accession>K0KHR0</accession>
<dbReference type="PANTHER" id="PTHR31077:SF1">
    <property type="entry name" value="U4_U6.U5 SMALL NUCLEAR RIBONUCLEOPROTEIN 27 KDA PROTEIN"/>
    <property type="match status" value="1"/>
</dbReference>
<evidence type="ECO:0000256" key="7">
    <source>
        <dbReference type="ARBA" id="ARBA00023242"/>
    </source>
</evidence>
<dbReference type="GO" id="GO:0006397">
    <property type="term" value="P:mRNA processing"/>
    <property type="evidence" value="ECO:0007669"/>
    <property type="project" value="UniProtKB-KW"/>
</dbReference>
<feature type="compositionally biased region" description="Basic and acidic residues" evidence="8">
    <location>
        <begin position="54"/>
        <end position="87"/>
    </location>
</feature>
<evidence type="ECO:0000256" key="6">
    <source>
        <dbReference type="ARBA" id="ARBA00023187"/>
    </source>
</evidence>
<keyword evidence="5" id="KW-0507">mRNA processing</keyword>
<feature type="compositionally biased region" description="Basic and acidic residues" evidence="8">
    <location>
        <begin position="33"/>
        <end position="46"/>
    </location>
</feature>
<evidence type="ECO:0000313" key="11">
    <source>
        <dbReference type="Proteomes" id="UP000009328"/>
    </source>
</evidence>
<dbReference type="AlphaFoldDB" id="K0KHR0"/>
<dbReference type="PANTHER" id="PTHR31077">
    <property type="entry name" value="U4/U6.U5 SMALL NUCLEAR RIBONUCLEOPROTEIN 27 KDA PROTEIN"/>
    <property type="match status" value="1"/>
</dbReference>
<feature type="compositionally biased region" description="Polar residues" evidence="8">
    <location>
        <begin position="19"/>
        <end position="29"/>
    </location>
</feature>
<comment type="caution">
    <text evidence="10">The sequence shown here is derived from an EMBL/GenBank/DDBJ whole genome shotgun (WGS) entry which is preliminary data.</text>
</comment>
<reference evidence="10 11" key="1">
    <citation type="journal article" date="2012" name="Eukaryot. Cell">
        <title>Draft genome sequence of Wickerhamomyces ciferrii NRRL Y-1031 F-60-10.</title>
        <authorList>
            <person name="Schneider J."/>
            <person name="Andrea H."/>
            <person name="Blom J."/>
            <person name="Jaenicke S."/>
            <person name="Ruckert C."/>
            <person name="Schorsch C."/>
            <person name="Szczepanowski R."/>
            <person name="Farwick M."/>
            <person name="Goesmann A."/>
            <person name="Puhler A."/>
            <person name="Schaffer S."/>
            <person name="Tauch A."/>
            <person name="Kohler T."/>
            <person name="Brinkrolf K."/>
        </authorList>
    </citation>
    <scope>NUCLEOTIDE SEQUENCE [LARGE SCALE GENOMIC DNA]</scope>
    <source>
        <strain evidence="11">ATCC 14091 / BCRC 22168 / CBS 111 / JCM 3599 / NBRC 0793 / NRRL Y-1031 F-60-10</strain>
    </source>
</reference>
<sequence>MSEREFRPSRDHDVKIKSRNQSMSPNRLNKSAKFRDRSRDRSHDRSSIISNGKPSEKPKRNDGDDTEEKDLKTQDERGRSSSRKADEPQQEGSNDNGQDMMMQLMGFGSFESTKGKHVAGVGSGTAKKNKKAQFRQYMNRDKGFNRNLSPERSKKK</sequence>
<dbReference type="GO" id="GO:0071011">
    <property type="term" value="C:precatalytic spliceosome"/>
    <property type="evidence" value="ECO:0007669"/>
    <property type="project" value="TreeGrafter"/>
</dbReference>
<dbReference type="EMBL" id="CAIF01000153">
    <property type="protein sequence ID" value="CCH44740.1"/>
    <property type="molecule type" value="Genomic_DNA"/>
</dbReference>
<name>K0KHR0_WICCF</name>
<evidence type="ECO:0000256" key="1">
    <source>
        <dbReference type="ARBA" id="ARBA00003632"/>
    </source>
</evidence>
<comment type="function">
    <text evidence="1">May play a role in mRNA splicing.</text>
</comment>
<dbReference type="STRING" id="1206466.K0KHR0"/>
<evidence type="ECO:0000259" key="9">
    <source>
        <dbReference type="Pfam" id="PF08648"/>
    </source>
</evidence>
<dbReference type="Proteomes" id="UP000009328">
    <property type="component" value="Unassembled WGS sequence"/>
</dbReference>
<dbReference type="Pfam" id="PF08648">
    <property type="entry name" value="SNRNP27"/>
    <property type="match status" value="1"/>
</dbReference>
<keyword evidence="7" id="KW-0539">Nucleus</keyword>
<evidence type="ECO:0000313" key="10">
    <source>
        <dbReference type="EMBL" id="CCH44740.1"/>
    </source>
</evidence>
<organism evidence="10 11">
    <name type="scientific">Wickerhamomyces ciferrii (strain ATCC 14091 / BCRC 22168 / CBS 111 / JCM 3599 / NBRC 0793 / NRRL Y-1031 F-60-10)</name>
    <name type="common">Yeast</name>
    <name type="synonym">Pichia ciferrii</name>
    <dbReference type="NCBI Taxonomy" id="1206466"/>
    <lineage>
        <taxon>Eukaryota</taxon>
        <taxon>Fungi</taxon>
        <taxon>Dikarya</taxon>
        <taxon>Ascomycota</taxon>
        <taxon>Saccharomycotina</taxon>
        <taxon>Saccharomycetes</taxon>
        <taxon>Phaffomycetales</taxon>
        <taxon>Wickerhamomycetaceae</taxon>
        <taxon>Wickerhamomyces</taxon>
    </lineage>
</organism>
<protein>
    <recommendedName>
        <fullName evidence="9">U4/U6.U5 small nuclear ribonucleoprotein 27kDa protein domain-containing protein</fullName>
    </recommendedName>
</protein>
<comment type="subunit">
    <text evidence="4">Part of a tri-snRNP complex.</text>
</comment>